<dbReference type="InterPro" id="IPR052735">
    <property type="entry name" value="NAD_biosynth-regulator"/>
</dbReference>
<dbReference type="RefSeq" id="WP_002591845.1">
    <property type="nucleotide sequence ID" value="NZ_CATYQV010000084.1"/>
</dbReference>
<gene>
    <name evidence="1" type="ORF">DWW02_13400</name>
</gene>
<dbReference type="Pfam" id="PF01467">
    <property type="entry name" value="CTP_transf_like"/>
    <property type="match status" value="1"/>
</dbReference>
<keyword evidence="1" id="KW-0548">Nucleotidyltransferase</keyword>
<keyword evidence="1" id="KW-0808">Transferase</keyword>
<dbReference type="Gene3D" id="3.40.50.300">
    <property type="entry name" value="P-loop containing nucleotide triphosphate hydrolases"/>
    <property type="match status" value="1"/>
</dbReference>
<dbReference type="InterPro" id="IPR027417">
    <property type="entry name" value="P-loop_NTPase"/>
</dbReference>
<reference evidence="1 2" key="1">
    <citation type="submission" date="2018-08" db="EMBL/GenBank/DDBJ databases">
        <title>A genome reference for cultivated species of the human gut microbiota.</title>
        <authorList>
            <person name="Zou Y."/>
            <person name="Xue W."/>
            <person name="Luo G."/>
        </authorList>
    </citation>
    <scope>NUCLEOTIDE SEQUENCE [LARGE SCALE GENOMIC DNA]</scope>
    <source>
        <strain evidence="1 2">AF14-18</strain>
    </source>
</reference>
<sequence>MKYKTGMFGGSFDPLHTGHIHDIIRAAAMCRELYVVISWCRGRESTSKEMRYRWILNSTRHLPNVMIRMVEDQALTKEEYDTPGYWEQGARDIKAVIGKPIDAVFCGTDYLGTGRFEALYGPESQVIYFDRSEVPVCSTDIRAWALGHWDYIPSVCRDYYARRVLVLGSESTGKSTLVRNLALAYNTNYVSEAGRDTCDYAGGEDLMIAEDLYENLLRQKINVMEAAKHSNRILFVDTDAVTTLFYSHFLLGDKQKELTVCTKLAEAIHETDRWDLVLFLEPDVEFIQDGTRNEKIRQDREGCSLRIKELLDRYRVEYHCIEGTYLERFNRAKELIQEQIGLVTVW</sequence>
<organism evidence="1 2">
    <name type="scientific">Enterocloster bolteae</name>
    <dbReference type="NCBI Taxonomy" id="208479"/>
    <lineage>
        <taxon>Bacteria</taxon>
        <taxon>Bacillati</taxon>
        <taxon>Bacillota</taxon>
        <taxon>Clostridia</taxon>
        <taxon>Lachnospirales</taxon>
        <taxon>Lachnospiraceae</taxon>
        <taxon>Enterocloster</taxon>
    </lineage>
</organism>
<dbReference type="EMBL" id="QRZM01000005">
    <property type="protein sequence ID" value="RGV75307.1"/>
    <property type="molecule type" value="Genomic_DNA"/>
</dbReference>
<protein>
    <submittedName>
        <fullName evidence="1">Nicotinamide-nucleotide adenylyltransferase</fullName>
    </submittedName>
</protein>
<dbReference type="AlphaFoldDB" id="A0A412Z5R2"/>
<dbReference type="Proteomes" id="UP000284543">
    <property type="component" value="Unassembled WGS sequence"/>
</dbReference>
<dbReference type="InterPro" id="IPR004821">
    <property type="entry name" value="Cyt_trans-like"/>
</dbReference>
<dbReference type="InterPro" id="IPR038727">
    <property type="entry name" value="NadR/Ttd14_AAA_dom"/>
</dbReference>
<dbReference type="PANTHER" id="PTHR37512">
    <property type="entry name" value="TRIFUNCTIONAL NAD BIOSYNTHESIS/REGULATOR PROTEIN NADR"/>
    <property type="match status" value="1"/>
</dbReference>
<dbReference type="InterPro" id="IPR014729">
    <property type="entry name" value="Rossmann-like_a/b/a_fold"/>
</dbReference>
<comment type="caution">
    <text evidence="1">The sequence shown here is derived from an EMBL/GenBank/DDBJ whole genome shotgun (WGS) entry which is preliminary data.</text>
</comment>
<dbReference type="Gene3D" id="3.40.50.620">
    <property type="entry name" value="HUPs"/>
    <property type="match status" value="1"/>
</dbReference>
<dbReference type="NCBIfam" id="TIGR00125">
    <property type="entry name" value="cyt_tran_rel"/>
    <property type="match status" value="1"/>
</dbReference>
<name>A0A412Z5R2_9FIRM</name>
<evidence type="ECO:0000313" key="2">
    <source>
        <dbReference type="Proteomes" id="UP000284543"/>
    </source>
</evidence>
<evidence type="ECO:0000313" key="1">
    <source>
        <dbReference type="EMBL" id="RGV75307.1"/>
    </source>
</evidence>
<dbReference type="SUPFAM" id="SSF52374">
    <property type="entry name" value="Nucleotidylyl transferase"/>
    <property type="match status" value="1"/>
</dbReference>
<dbReference type="SUPFAM" id="SSF52540">
    <property type="entry name" value="P-loop containing nucleoside triphosphate hydrolases"/>
    <property type="match status" value="1"/>
</dbReference>
<accession>A0A412Z5R2</accession>
<dbReference type="Pfam" id="PF13521">
    <property type="entry name" value="AAA_28"/>
    <property type="match status" value="1"/>
</dbReference>
<dbReference type="PANTHER" id="PTHR37512:SF1">
    <property type="entry name" value="NADR_TTD14 AAA DOMAIN-CONTAINING PROTEIN"/>
    <property type="match status" value="1"/>
</dbReference>
<dbReference type="GO" id="GO:0016779">
    <property type="term" value="F:nucleotidyltransferase activity"/>
    <property type="evidence" value="ECO:0007669"/>
    <property type="project" value="UniProtKB-KW"/>
</dbReference>
<proteinExistence type="predicted"/>